<reference evidence="1" key="1">
    <citation type="journal article" date="2020" name="Stud. Mycol.">
        <title>101 Dothideomycetes genomes: a test case for predicting lifestyles and emergence of pathogens.</title>
        <authorList>
            <person name="Haridas S."/>
            <person name="Albert R."/>
            <person name="Binder M."/>
            <person name="Bloem J."/>
            <person name="Labutti K."/>
            <person name="Salamov A."/>
            <person name="Andreopoulos B."/>
            <person name="Baker S."/>
            <person name="Barry K."/>
            <person name="Bills G."/>
            <person name="Bluhm B."/>
            <person name="Cannon C."/>
            <person name="Castanera R."/>
            <person name="Culley D."/>
            <person name="Daum C."/>
            <person name="Ezra D."/>
            <person name="Gonzalez J."/>
            <person name="Henrissat B."/>
            <person name="Kuo A."/>
            <person name="Liang C."/>
            <person name="Lipzen A."/>
            <person name="Lutzoni F."/>
            <person name="Magnuson J."/>
            <person name="Mondo S."/>
            <person name="Nolan M."/>
            <person name="Ohm R."/>
            <person name="Pangilinan J."/>
            <person name="Park H.-J."/>
            <person name="Ramirez L."/>
            <person name="Alfaro M."/>
            <person name="Sun H."/>
            <person name="Tritt A."/>
            <person name="Yoshinaga Y."/>
            <person name="Zwiers L.-H."/>
            <person name="Turgeon B."/>
            <person name="Goodwin S."/>
            <person name="Spatafora J."/>
            <person name="Crous P."/>
            <person name="Grigoriev I."/>
        </authorList>
    </citation>
    <scope>NUCLEOTIDE SEQUENCE</scope>
    <source>
        <strain evidence="1">CBS 133067</strain>
    </source>
</reference>
<proteinExistence type="predicted"/>
<sequence>MAAPSAKMSSPDQDVTPSSSVTAALLHYKELQNQERLSLSPAVRAIFATGAGFLVGLALGSSHGSQTAGLRFRAENAHRLPTSQKGWFFYHKSKNYHMALGAMKEGIKMGVRTGFLVGLFAVTEDMVDEGRASLAEVLGRREGLLESKDFVSTVVAGLGTAGAFSVWNRFTVAEAARTAKLGLVVGLGYGLLQDGISLLRGRRLGYVELIRHRRRSECAEERAGAGT</sequence>
<gene>
    <name evidence="1" type="ORF">NA57DRAFT_67850</name>
</gene>
<dbReference type="PANTHER" id="PTHR37852">
    <property type="entry name" value="YALI0B21208P"/>
    <property type="match status" value="1"/>
</dbReference>
<evidence type="ECO:0000313" key="2">
    <source>
        <dbReference type="Proteomes" id="UP000799772"/>
    </source>
</evidence>
<dbReference type="EMBL" id="ML978131">
    <property type="protein sequence ID" value="KAF2095432.1"/>
    <property type="molecule type" value="Genomic_DNA"/>
</dbReference>
<dbReference type="OrthoDB" id="5584028at2759"/>
<dbReference type="PANTHER" id="PTHR37852:SF1">
    <property type="entry name" value="HIG1 DOMAIN-CONTAINING PROTEIN"/>
    <property type="match status" value="1"/>
</dbReference>
<name>A0A9P4IBB5_9PEZI</name>
<accession>A0A9P4IBB5</accession>
<evidence type="ECO:0000313" key="1">
    <source>
        <dbReference type="EMBL" id="KAF2095432.1"/>
    </source>
</evidence>
<comment type="caution">
    <text evidence="1">The sequence shown here is derived from an EMBL/GenBank/DDBJ whole genome shotgun (WGS) entry which is preliminary data.</text>
</comment>
<keyword evidence="2" id="KW-1185">Reference proteome</keyword>
<organism evidence="1 2">
    <name type="scientific">Rhizodiscina lignyota</name>
    <dbReference type="NCBI Taxonomy" id="1504668"/>
    <lineage>
        <taxon>Eukaryota</taxon>
        <taxon>Fungi</taxon>
        <taxon>Dikarya</taxon>
        <taxon>Ascomycota</taxon>
        <taxon>Pezizomycotina</taxon>
        <taxon>Dothideomycetes</taxon>
        <taxon>Pleosporomycetidae</taxon>
        <taxon>Aulographales</taxon>
        <taxon>Rhizodiscinaceae</taxon>
        <taxon>Rhizodiscina</taxon>
    </lineage>
</organism>
<protein>
    <submittedName>
        <fullName evidence="1">Uncharacterized protein</fullName>
    </submittedName>
</protein>
<dbReference type="AlphaFoldDB" id="A0A9P4IBB5"/>
<dbReference type="Proteomes" id="UP000799772">
    <property type="component" value="Unassembled WGS sequence"/>
</dbReference>